<evidence type="ECO:0000313" key="1">
    <source>
        <dbReference type="EMBL" id="KRZ12249.1"/>
    </source>
</evidence>
<dbReference type="Proteomes" id="UP000055024">
    <property type="component" value="Unassembled WGS sequence"/>
</dbReference>
<proteinExistence type="predicted"/>
<gene>
    <name evidence="1" type="ORF">T11_18245</name>
</gene>
<protein>
    <submittedName>
        <fullName evidence="1">Uncharacterized protein</fullName>
    </submittedName>
</protein>
<comment type="caution">
    <text evidence="1">The sequence shown here is derived from an EMBL/GenBank/DDBJ whole genome shotgun (WGS) entry which is preliminary data.</text>
</comment>
<name>A0A0V1HP03_9BILA</name>
<organism evidence="1 2">
    <name type="scientific">Trichinella zimbabwensis</name>
    <dbReference type="NCBI Taxonomy" id="268475"/>
    <lineage>
        <taxon>Eukaryota</taxon>
        <taxon>Metazoa</taxon>
        <taxon>Ecdysozoa</taxon>
        <taxon>Nematoda</taxon>
        <taxon>Enoplea</taxon>
        <taxon>Dorylaimia</taxon>
        <taxon>Trichinellida</taxon>
        <taxon>Trichinellidae</taxon>
        <taxon>Trichinella</taxon>
    </lineage>
</organism>
<dbReference type="AlphaFoldDB" id="A0A0V1HP03"/>
<accession>A0A0V1HP03</accession>
<reference evidence="1 2" key="1">
    <citation type="submission" date="2015-01" db="EMBL/GenBank/DDBJ databases">
        <title>Evolution of Trichinella species and genotypes.</title>
        <authorList>
            <person name="Korhonen P.K."/>
            <person name="Edoardo P."/>
            <person name="Giuseppe L.R."/>
            <person name="Gasser R.B."/>
        </authorList>
    </citation>
    <scope>NUCLEOTIDE SEQUENCE [LARGE SCALE GENOMIC DNA]</scope>
    <source>
        <strain evidence="1">ISS1029</strain>
    </source>
</reference>
<dbReference type="EMBL" id="JYDP01000042">
    <property type="protein sequence ID" value="KRZ12249.1"/>
    <property type="molecule type" value="Genomic_DNA"/>
</dbReference>
<evidence type="ECO:0000313" key="2">
    <source>
        <dbReference type="Proteomes" id="UP000055024"/>
    </source>
</evidence>
<sequence>MVDGEDGFVSSPLCLLKSAFFCGLHNWIAVDCIIASAVACVVQVTRVQIPLPSEKYNTPYTLDRSTQNELTRLI</sequence>
<keyword evidence="2" id="KW-1185">Reference proteome</keyword>